<dbReference type="OrthoDB" id="696485at2759"/>
<comment type="caution">
    <text evidence="2">The sequence shown here is derived from an EMBL/GenBank/DDBJ whole genome shotgun (WGS) entry which is preliminary data.</text>
</comment>
<evidence type="ECO:0000313" key="3">
    <source>
        <dbReference type="Proteomes" id="UP000554482"/>
    </source>
</evidence>
<protein>
    <recommendedName>
        <fullName evidence="1">Reverse transcriptase zinc-binding domain-containing protein</fullName>
    </recommendedName>
</protein>
<accession>A0A7J6V011</accession>
<proteinExistence type="predicted"/>
<feature type="non-terminal residue" evidence="2">
    <location>
        <position position="145"/>
    </location>
</feature>
<evidence type="ECO:0000313" key="2">
    <source>
        <dbReference type="EMBL" id="KAF5178249.1"/>
    </source>
</evidence>
<name>A0A7J6V011_THATH</name>
<dbReference type="Pfam" id="PF13966">
    <property type="entry name" value="zf-RVT"/>
    <property type="match status" value="1"/>
</dbReference>
<dbReference type="InterPro" id="IPR026960">
    <property type="entry name" value="RVT-Znf"/>
</dbReference>
<sequence>MQIMGWHLANRCALCSRDEETISHLFQSCSVSAAVWRGLVGNCQAALQLVQEGITGLIAHWPLLNLTGIRAVLWPLLLYSVVWSVWVRNEIIFEDVATTADKITKRVKASLWAWMAMVKGSLTESLKEAITGSFLWKITGLKPWG</sequence>
<evidence type="ECO:0000259" key="1">
    <source>
        <dbReference type="Pfam" id="PF13966"/>
    </source>
</evidence>
<reference evidence="2 3" key="1">
    <citation type="submission" date="2020-06" db="EMBL/GenBank/DDBJ databases">
        <title>Transcriptomic and genomic resources for Thalictrum thalictroides and T. hernandezii: Facilitating candidate gene discovery in an emerging model plant lineage.</title>
        <authorList>
            <person name="Arias T."/>
            <person name="Riano-Pachon D.M."/>
            <person name="Di Stilio V.S."/>
        </authorList>
    </citation>
    <scope>NUCLEOTIDE SEQUENCE [LARGE SCALE GENOMIC DNA]</scope>
    <source>
        <strain evidence="3">cv. WT478/WT964</strain>
        <tissue evidence="2">Leaves</tissue>
    </source>
</reference>
<gene>
    <name evidence="2" type="ORF">FRX31_032164</name>
</gene>
<dbReference type="AlphaFoldDB" id="A0A7J6V011"/>
<keyword evidence="3" id="KW-1185">Reference proteome</keyword>
<dbReference type="Proteomes" id="UP000554482">
    <property type="component" value="Unassembled WGS sequence"/>
</dbReference>
<feature type="domain" description="Reverse transcriptase zinc-binding" evidence="1">
    <location>
        <begin position="2"/>
        <end position="36"/>
    </location>
</feature>
<dbReference type="EMBL" id="JABWDY010040292">
    <property type="protein sequence ID" value="KAF5178249.1"/>
    <property type="molecule type" value="Genomic_DNA"/>
</dbReference>
<organism evidence="2 3">
    <name type="scientific">Thalictrum thalictroides</name>
    <name type="common">Rue-anemone</name>
    <name type="synonym">Anemone thalictroides</name>
    <dbReference type="NCBI Taxonomy" id="46969"/>
    <lineage>
        <taxon>Eukaryota</taxon>
        <taxon>Viridiplantae</taxon>
        <taxon>Streptophyta</taxon>
        <taxon>Embryophyta</taxon>
        <taxon>Tracheophyta</taxon>
        <taxon>Spermatophyta</taxon>
        <taxon>Magnoliopsida</taxon>
        <taxon>Ranunculales</taxon>
        <taxon>Ranunculaceae</taxon>
        <taxon>Thalictroideae</taxon>
        <taxon>Thalictrum</taxon>
    </lineage>
</organism>